<reference evidence="2" key="1">
    <citation type="journal article" date="2023" name="G3 (Bethesda)">
        <title>Genome assembly and association tests identify interacting loci associated with vigor, precocity, and sex in interspecific pistachio rootstocks.</title>
        <authorList>
            <person name="Palmer W."/>
            <person name="Jacygrad E."/>
            <person name="Sagayaradj S."/>
            <person name="Cavanaugh K."/>
            <person name="Han R."/>
            <person name="Bertier L."/>
            <person name="Beede B."/>
            <person name="Kafkas S."/>
            <person name="Golino D."/>
            <person name="Preece J."/>
            <person name="Michelmore R."/>
        </authorList>
    </citation>
    <scope>NUCLEOTIDE SEQUENCE [LARGE SCALE GENOMIC DNA]</scope>
</reference>
<comment type="caution">
    <text evidence="1">The sequence shown here is derived from an EMBL/GenBank/DDBJ whole genome shotgun (WGS) entry which is preliminary data.</text>
</comment>
<name>A0ACC1B1T1_9ROSI</name>
<sequence length="199" mass="22368">MEARTMEFDPQLYLYFQMGKETISEGMKRLQNLANWYNSLPEKAGIFDEIVSYLQSLQRQIKFPLLRPGEKEFVYESGTTLPTSSGSIKGSFRFVPGRLADPEGGPFEAELPGLDFSLTGLSETDFCPHIQWNEGPGDIVYMMCMQPTAFSIDCANVAGLSQWRKSPCSGTMLAFLLSFQICQIEYCAVMCYCSLCFIS</sequence>
<dbReference type="EMBL" id="CM047903">
    <property type="protein sequence ID" value="KAJ0092768.1"/>
    <property type="molecule type" value="Genomic_DNA"/>
</dbReference>
<accession>A0ACC1B1T1</accession>
<evidence type="ECO:0000313" key="2">
    <source>
        <dbReference type="Proteomes" id="UP001164250"/>
    </source>
</evidence>
<dbReference type="Proteomes" id="UP001164250">
    <property type="component" value="Chromosome 7"/>
</dbReference>
<organism evidence="1 2">
    <name type="scientific">Pistacia atlantica</name>
    <dbReference type="NCBI Taxonomy" id="434234"/>
    <lineage>
        <taxon>Eukaryota</taxon>
        <taxon>Viridiplantae</taxon>
        <taxon>Streptophyta</taxon>
        <taxon>Embryophyta</taxon>
        <taxon>Tracheophyta</taxon>
        <taxon>Spermatophyta</taxon>
        <taxon>Magnoliopsida</taxon>
        <taxon>eudicotyledons</taxon>
        <taxon>Gunneridae</taxon>
        <taxon>Pentapetalae</taxon>
        <taxon>rosids</taxon>
        <taxon>malvids</taxon>
        <taxon>Sapindales</taxon>
        <taxon>Anacardiaceae</taxon>
        <taxon>Pistacia</taxon>
    </lineage>
</organism>
<gene>
    <name evidence="1" type="ORF">Patl1_26433</name>
</gene>
<evidence type="ECO:0000313" key="1">
    <source>
        <dbReference type="EMBL" id="KAJ0092768.1"/>
    </source>
</evidence>
<protein>
    <submittedName>
        <fullName evidence="1">Uncharacterized protein</fullName>
    </submittedName>
</protein>
<proteinExistence type="predicted"/>
<keyword evidence="2" id="KW-1185">Reference proteome</keyword>